<evidence type="ECO:0000313" key="2">
    <source>
        <dbReference type="Proteomes" id="UP000886501"/>
    </source>
</evidence>
<evidence type="ECO:0000313" key="1">
    <source>
        <dbReference type="EMBL" id="KAF9646507.1"/>
    </source>
</evidence>
<dbReference type="Proteomes" id="UP000886501">
    <property type="component" value="Unassembled WGS sequence"/>
</dbReference>
<dbReference type="EMBL" id="MU118056">
    <property type="protein sequence ID" value="KAF9646507.1"/>
    <property type="molecule type" value="Genomic_DNA"/>
</dbReference>
<reference evidence="1" key="2">
    <citation type="journal article" date="2020" name="Nat. Commun.">
        <title>Large-scale genome sequencing of mycorrhizal fungi provides insights into the early evolution of symbiotic traits.</title>
        <authorList>
            <person name="Miyauchi S."/>
            <person name="Kiss E."/>
            <person name="Kuo A."/>
            <person name="Drula E."/>
            <person name="Kohler A."/>
            <person name="Sanchez-Garcia M."/>
            <person name="Morin E."/>
            <person name="Andreopoulos B."/>
            <person name="Barry K.W."/>
            <person name="Bonito G."/>
            <person name="Buee M."/>
            <person name="Carver A."/>
            <person name="Chen C."/>
            <person name="Cichocki N."/>
            <person name="Clum A."/>
            <person name="Culley D."/>
            <person name="Crous P.W."/>
            <person name="Fauchery L."/>
            <person name="Girlanda M."/>
            <person name="Hayes R.D."/>
            <person name="Keri Z."/>
            <person name="LaButti K."/>
            <person name="Lipzen A."/>
            <person name="Lombard V."/>
            <person name="Magnuson J."/>
            <person name="Maillard F."/>
            <person name="Murat C."/>
            <person name="Nolan M."/>
            <person name="Ohm R.A."/>
            <person name="Pangilinan J."/>
            <person name="Pereira M.F."/>
            <person name="Perotto S."/>
            <person name="Peter M."/>
            <person name="Pfister S."/>
            <person name="Riley R."/>
            <person name="Sitrit Y."/>
            <person name="Stielow J.B."/>
            <person name="Szollosi G."/>
            <person name="Zifcakova L."/>
            <person name="Stursova M."/>
            <person name="Spatafora J.W."/>
            <person name="Tedersoo L."/>
            <person name="Vaario L.M."/>
            <person name="Yamada A."/>
            <person name="Yan M."/>
            <person name="Wang P."/>
            <person name="Xu J."/>
            <person name="Bruns T."/>
            <person name="Baldrian P."/>
            <person name="Vilgalys R."/>
            <person name="Dunand C."/>
            <person name="Henrissat B."/>
            <person name="Grigoriev I.V."/>
            <person name="Hibbett D."/>
            <person name="Nagy L.G."/>
            <person name="Martin F.M."/>
        </authorList>
    </citation>
    <scope>NUCLEOTIDE SEQUENCE</scope>
    <source>
        <strain evidence="1">P2</strain>
    </source>
</reference>
<protein>
    <submittedName>
        <fullName evidence="1">Uncharacterized protein</fullName>
    </submittedName>
</protein>
<keyword evidence="2" id="KW-1185">Reference proteome</keyword>
<proteinExistence type="predicted"/>
<sequence length="620" mass="70948">MSLRGTRTLSRLFQATMRMIPEKRYSGDVRDTNPSLPERDLVFEPDFSSSGHEGIWHYHTKLVFKDGEFLDMDLVDRKRRLLYAGKLFRQSDSAFERRGQLEFFVLLFDNYLVITKPVGEGPNLKLHVYKRSIPLDLLKLEPYGDTSTRARRGSSTFLGRDNATISYLSKLGGRTITDDSRGKFPFTIIHEGRLDDSHTLYADTEETRSMWRSKLEEAIQLRQQSSQIFKMKMLNRESFLMKTGISSGYLPKNRQLTRTINCITPFTTRDGRSLMAIGCVEGLWIGNIQDPQSFHRILPLQMIRQCTVLEDFGIILILAHNDLCAYDLESCVPTYTGSRTYHPPQKLNSEGEVSFFRVGMVDGEARVVFSKRKGTDMIFRILKIVRSIGQASVSTESSNANPGWFRVYRDFFLPFNCTDIIFLRRNLVILHRNGFSMFSPLDFQCVEMPVPAERNVEHKNLIKRCRSSQSLGMFRLQTETFLLCYDKFGVYVDKHGTLINDRIAIEWEGVVGRASYHHPYILLFSRSFVEIRHAASGQLKQIIRGNAIRCLWEGNDYRGKDPTTAQPNQNLSIIGVTNAPAGLDELATQCIFTLVPPKHSLSPVETRPSLSTAERANTRL</sequence>
<organism evidence="1 2">
    <name type="scientific">Thelephora ganbajun</name>
    <name type="common">Ganba fungus</name>
    <dbReference type="NCBI Taxonomy" id="370292"/>
    <lineage>
        <taxon>Eukaryota</taxon>
        <taxon>Fungi</taxon>
        <taxon>Dikarya</taxon>
        <taxon>Basidiomycota</taxon>
        <taxon>Agaricomycotina</taxon>
        <taxon>Agaricomycetes</taxon>
        <taxon>Thelephorales</taxon>
        <taxon>Thelephoraceae</taxon>
        <taxon>Thelephora</taxon>
    </lineage>
</organism>
<reference evidence="1" key="1">
    <citation type="submission" date="2019-10" db="EMBL/GenBank/DDBJ databases">
        <authorList>
            <consortium name="DOE Joint Genome Institute"/>
            <person name="Kuo A."/>
            <person name="Miyauchi S."/>
            <person name="Kiss E."/>
            <person name="Drula E."/>
            <person name="Kohler A."/>
            <person name="Sanchez-Garcia M."/>
            <person name="Andreopoulos B."/>
            <person name="Barry K.W."/>
            <person name="Bonito G."/>
            <person name="Buee M."/>
            <person name="Carver A."/>
            <person name="Chen C."/>
            <person name="Cichocki N."/>
            <person name="Clum A."/>
            <person name="Culley D."/>
            <person name="Crous P.W."/>
            <person name="Fauchery L."/>
            <person name="Girlanda M."/>
            <person name="Hayes R."/>
            <person name="Keri Z."/>
            <person name="Labutti K."/>
            <person name="Lipzen A."/>
            <person name="Lombard V."/>
            <person name="Magnuson J."/>
            <person name="Maillard F."/>
            <person name="Morin E."/>
            <person name="Murat C."/>
            <person name="Nolan M."/>
            <person name="Ohm R."/>
            <person name="Pangilinan J."/>
            <person name="Pereira M."/>
            <person name="Perotto S."/>
            <person name="Peter M."/>
            <person name="Riley R."/>
            <person name="Sitrit Y."/>
            <person name="Stielow B."/>
            <person name="Szollosi G."/>
            <person name="Zifcakova L."/>
            <person name="Stursova M."/>
            <person name="Spatafora J.W."/>
            <person name="Tedersoo L."/>
            <person name="Vaario L.-M."/>
            <person name="Yamada A."/>
            <person name="Yan M."/>
            <person name="Wang P."/>
            <person name="Xu J."/>
            <person name="Bruns T."/>
            <person name="Baldrian P."/>
            <person name="Vilgalys R."/>
            <person name="Henrissat B."/>
            <person name="Grigoriev I.V."/>
            <person name="Hibbett D."/>
            <person name="Nagy L.G."/>
            <person name="Martin F.M."/>
        </authorList>
    </citation>
    <scope>NUCLEOTIDE SEQUENCE</scope>
    <source>
        <strain evidence="1">P2</strain>
    </source>
</reference>
<gene>
    <name evidence="1" type="ORF">BDM02DRAFT_3008877</name>
</gene>
<comment type="caution">
    <text evidence="1">The sequence shown here is derived from an EMBL/GenBank/DDBJ whole genome shotgun (WGS) entry which is preliminary data.</text>
</comment>
<accession>A0ACB6ZAH9</accession>
<name>A0ACB6ZAH9_THEGA</name>